<evidence type="ECO:0000313" key="10">
    <source>
        <dbReference type="Proteomes" id="UP000005439"/>
    </source>
</evidence>
<keyword evidence="10" id="KW-1185">Reference proteome</keyword>
<evidence type="ECO:0000256" key="6">
    <source>
        <dbReference type="ARBA" id="ARBA00022825"/>
    </source>
</evidence>
<dbReference type="GO" id="GO:0006508">
    <property type="term" value="P:proteolysis"/>
    <property type="evidence" value="ECO:0007669"/>
    <property type="project" value="UniProtKB-KW"/>
</dbReference>
<dbReference type="Pfam" id="PF02897">
    <property type="entry name" value="Peptidase_S9_N"/>
    <property type="match status" value="1"/>
</dbReference>
<name>G8TTA6_SULAD</name>
<dbReference type="EC" id="3.4.21.26" evidence="3"/>
<dbReference type="PROSITE" id="PS00708">
    <property type="entry name" value="PRO_ENDOPEP_SER"/>
    <property type="match status" value="1"/>
</dbReference>
<dbReference type="KEGG" id="sap:Sulac_0985"/>
<evidence type="ECO:0000256" key="2">
    <source>
        <dbReference type="ARBA" id="ARBA00005228"/>
    </source>
</evidence>
<evidence type="ECO:0000256" key="4">
    <source>
        <dbReference type="ARBA" id="ARBA00022670"/>
    </source>
</evidence>
<evidence type="ECO:0000259" key="7">
    <source>
        <dbReference type="Pfam" id="PF00326"/>
    </source>
</evidence>
<dbReference type="GO" id="GO:0005829">
    <property type="term" value="C:cytosol"/>
    <property type="evidence" value="ECO:0007669"/>
    <property type="project" value="TreeGrafter"/>
</dbReference>
<dbReference type="HOGENOM" id="CLU_011290_1_1_9"/>
<evidence type="ECO:0000313" key="9">
    <source>
        <dbReference type="EMBL" id="AEW04486.1"/>
    </source>
</evidence>
<evidence type="ECO:0000256" key="1">
    <source>
        <dbReference type="ARBA" id="ARBA00001070"/>
    </source>
</evidence>
<keyword evidence="5 9" id="KW-0378">Hydrolase</keyword>
<feature type="domain" description="Peptidase S9 prolyl oligopeptidase catalytic" evidence="7">
    <location>
        <begin position="448"/>
        <end position="662"/>
    </location>
</feature>
<dbReference type="SUPFAM" id="SSF50993">
    <property type="entry name" value="Peptidase/esterase 'gauge' domain"/>
    <property type="match status" value="1"/>
</dbReference>
<accession>G8TTA6</accession>
<organism evidence="9 10">
    <name type="scientific">Sulfobacillus acidophilus (strain ATCC 700253 / DSM 10332 / NAL)</name>
    <dbReference type="NCBI Taxonomy" id="679936"/>
    <lineage>
        <taxon>Bacteria</taxon>
        <taxon>Bacillati</taxon>
        <taxon>Bacillota</taxon>
        <taxon>Clostridia</taxon>
        <taxon>Eubacteriales</taxon>
        <taxon>Clostridiales Family XVII. Incertae Sedis</taxon>
        <taxon>Sulfobacillus</taxon>
    </lineage>
</organism>
<dbReference type="AlphaFoldDB" id="G8TTA6"/>
<dbReference type="MEROPS" id="S09.076"/>
<dbReference type="SUPFAM" id="SSF53474">
    <property type="entry name" value="alpha/beta-Hydrolases"/>
    <property type="match status" value="1"/>
</dbReference>
<dbReference type="PATRIC" id="fig|679936.5.peg.1043"/>
<sequence>MKPPAAPRENTVEIWHGVLVPDPFRWLEDKTNPQSQAWISAMTAWSHASLAALDEREPFRRRLAALREMSERTLPVGIDAVWLFTERTPADQQARLMARIQSALTLIEDPNRFGPDDPHHIDWATVSADGRWIFYGMSRHGDEWSTLYAYDTKIRTVQAETIPRARFASVGAPPGGNGFYYTAYPPHSVHGKTVYWHRWGTAAEDDLIIFQPDNPLASPRVLLSPDGRRLVIQIAYGWTRDVVWMRSEGQPDARWECLWDRGESRCQPFWGPDGRLWALTTDEAGSGSVLRYDGHRWTPVIEEIARQPILHAVVTRQWLYLHRLVDARSQLERRDPETGRLLDATMMAEGTHIRGMEAVGSTLYYEVTGFFLPPRIERWHDSDRQATLWHAPRSPIASMKVTRTEATSSDGTSIPVIVAHPADWQPGSGPRPLVLNGYGGFNVAHLPSYSPTIEAWVEKGGLYALAVIRGGGEFGDAWHRDGMRSHKQKGFDDFYHAANHLIQARFTTARQLGVLGRSNGGLLAGAFLTQHPDTARAVVMGVPLLDMIHFPRFLIGGLWTTEYGSPDIPEEFQWLYAYSPYHRVQDHTPYPAVLLFTSEEDGRVDPVHAFKMAARLIEATASDQPVFLRLAPKTGHGAGKSLNVWLDEESDIWAFFAHYLGNA</sequence>
<dbReference type="InterPro" id="IPR051167">
    <property type="entry name" value="Prolyl_oligopep/macrocyclase"/>
</dbReference>
<dbReference type="InterPro" id="IPR023302">
    <property type="entry name" value="Pept_S9A_N"/>
</dbReference>
<dbReference type="GO" id="GO:0004252">
    <property type="term" value="F:serine-type endopeptidase activity"/>
    <property type="evidence" value="ECO:0007669"/>
    <property type="project" value="UniProtKB-EC"/>
</dbReference>
<dbReference type="PANTHER" id="PTHR42881:SF2">
    <property type="entry name" value="PROLYL ENDOPEPTIDASE"/>
    <property type="match status" value="1"/>
</dbReference>
<reference evidence="9 10" key="2">
    <citation type="journal article" date="2012" name="Stand. Genomic Sci.">
        <title>Complete genome sequence of the moderately thermophilic mineral-sulfide-oxidizing firmicute Sulfobacillus acidophilus type strain (NAL(T)).</title>
        <authorList>
            <person name="Anderson I."/>
            <person name="Chertkov O."/>
            <person name="Chen A."/>
            <person name="Saunders E."/>
            <person name="Lapidus A."/>
            <person name="Nolan M."/>
            <person name="Lucas S."/>
            <person name="Hammon N."/>
            <person name="Deshpande S."/>
            <person name="Cheng J.F."/>
            <person name="Han C."/>
            <person name="Tapia R."/>
            <person name="Goodwin L.A."/>
            <person name="Pitluck S."/>
            <person name="Liolios K."/>
            <person name="Pagani I."/>
            <person name="Ivanova N."/>
            <person name="Mikhailova N."/>
            <person name="Pati A."/>
            <person name="Palaniappan K."/>
            <person name="Land M."/>
            <person name="Pan C."/>
            <person name="Rohde M."/>
            <person name="Pukall R."/>
            <person name="Goker M."/>
            <person name="Detter J.C."/>
            <person name="Woyke T."/>
            <person name="Bristow J."/>
            <person name="Eisen J.A."/>
            <person name="Markowitz V."/>
            <person name="Hugenholtz P."/>
            <person name="Kyrpides N.C."/>
            <person name="Klenk H.P."/>
            <person name="Mavromatis K."/>
        </authorList>
    </citation>
    <scope>NUCLEOTIDE SEQUENCE [LARGE SCALE GENOMIC DNA]</scope>
    <source>
        <strain evidence="10">ATCC 700253 / DSM 10332 / NAL</strain>
    </source>
</reference>
<dbReference type="PANTHER" id="PTHR42881">
    <property type="entry name" value="PROLYL ENDOPEPTIDASE"/>
    <property type="match status" value="1"/>
</dbReference>
<dbReference type="Pfam" id="PF00326">
    <property type="entry name" value="Peptidase_S9"/>
    <property type="match status" value="1"/>
</dbReference>
<dbReference type="InterPro" id="IPR029058">
    <property type="entry name" value="AB_hydrolase_fold"/>
</dbReference>
<dbReference type="InterPro" id="IPR002471">
    <property type="entry name" value="Pept_S9_AS"/>
</dbReference>
<dbReference type="GO" id="GO:0070012">
    <property type="term" value="F:oligopeptidase activity"/>
    <property type="evidence" value="ECO:0007669"/>
    <property type="project" value="TreeGrafter"/>
</dbReference>
<dbReference type="Gene3D" id="2.130.10.120">
    <property type="entry name" value="Prolyl oligopeptidase, N-terminal domain"/>
    <property type="match status" value="1"/>
</dbReference>
<keyword evidence="4" id="KW-0645">Protease</keyword>
<dbReference type="EMBL" id="CP003179">
    <property type="protein sequence ID" value="AEW04486.1"/>
    <property type="molecule type" value="Genomic_DNA"/>
</dbReference>
<dbReference type="Proteomes" id="UP000005439">
    <property type="component" value="Chromosome"/>
</dbReference>
<evidence type="ECO:0000259" key="8">
    <source>
        <dbReference type="Pfam" id="PF02897"/>
    </source>
</evidence>
<dbReference type="InterPro" id="IPR002470">
    <property type="entry name" value="Peptidase_S9A"/>
</dbReference>
<gene>
    <name evidence="9" type="ordered locus">Sulac_0985</name>
</gene>
<reference evidence="10" key="1">
    <citation type="submission" date="2011-12" db="EMBL/GenBank/DDBJ databases">
        <title>The complete genome of chromosome of Sulfobacillus acidophilus DSM 10332.</title>
        <authorList>
            <person name="Lucas S."/>
            <person name="Han J."/>
            <person name="Lapidus A."/>
            <person name="Bruce D."/>
            <person name="Goodwin L."/>
            <person name="Pitluck S."/>
            <person name="Peters L."/>
            <person name="Kyrpides N."/>
            <person name="Mavromatis K."/>
            <person name="Ivanova N."/>
            <person name="Mikhailova N."/>
            <person name="Chertkov O."/>
            <person name="Saunders E."/>
            <person name="Detter J.C."/>
            <person name="Tapia R."/>
            <person name="Han C."/>
            <person name="Land M."/>
            <person name="Hauser L."/>
            <person name="Markowitz V."/>
            <person name="Cheng J.-F."/>
            <person name="Hugenholtz P."/>
            <person name="Woyke T."/>
            <person name="Wu D."/>
            <person name="Pukall R."/>
            <person name="Gehrich-Schroeter G."/>
            <person name="Schneider S."/>
            <person name="Klenk H.-P."/>
            <person name="Eisen J.A."/>
        </authorList>
    </citation>
    <scope>NUCLEOTIDE SEQUENCE [LARGE SCALE GENOMIC DNA]</scope>
    <source>
        <strain evidence="10">ATCC 700253 / DSM 10332 / NAL</strain>
    </source>
</reference>
<comment type="catalytic activity">
    <reaction evidence="1">
        <text>Hydrolysis of Pro-|-Xaa &gt;&gt; Ala-|-Xaa in oligopeptides.</text>
        <dbReference type="EC" id="3.4.21.26"/>
    </reaction>
</comment>
<dbReference type="PRINTS" id="PR00862">
    <property type="entry name" value="PROLIGOPTASE"/>
</dbReference>
<dbReference type="InterPro" id="IPR001375">
    <property type="entry name" value="Peptidase_S9_cat"/>
</dbReference>
<dbReference type="STRING" id="679936.Sulac_0985"/>
<comment type="similarity">
    <text evidence="2">Belongs to the peptidase S9A family.</text>
</comment>
<proteinExistence type="inferred from homology"/>
<protein>
    <recommendedName>
        <fullName evidence="3">prolyl oligopeptidase</fullName>
        <ecNumber evidence="3">3.4.21.26</ecNumber>
    </recommendedName>
</protein>
<evidence type="ECO:0000256" key="5">
    <source>
        <dbReference type="ARBA" id="ARBA00022801"/>
    </source>
</evidence>
<feature type="domain" description="Peptidase S9A N-terminal" evidence="8">
    <location>
        <begin position="4"/>
        <end position="376"/>
    </location>
</feature>
<evidence type="ECO:0000256" key="3">
    <source>
        <dbReference type="ARBA" id="ARBA00011897"/>
    </source>
</evidence>
<dbReference type="Gene3D" id="3.40.50.1820">
    <property type="entry name" value="alpha/beta hydrolase"/>
    <property type="match status" value="1"/>
</dbReference>
<keyword evidence="6" id="KW-0720">Serine protease</keyword>